<reference evidence="1 2" key="1">
    <citation type="submission" date="2019-04" db="EMBL/GenBank/DDBJ databases">
        <title>Whole genome sequencing of Brevibacillus sp. TGS2-1.</title>
        <authorList>
            <person name="Choi A."/>
        </authorList>
    </citation>
    <scope>NUCLEOTIDE SEQUENCE [LARGE SCALE GENOMIC DNA]</scope>
    <source>
        <strain evidence="1 2">TGS2-1</strain>
    </source>
</reference>
<accession>A0A4U2Y0U0</accession>
<comment type="caution">
    <text evidence="1">The sequence shown here is derived from an EMBL/GenBank/DDBJ whole genome shotgun (WGS) entry which is preliminary data.</text>
</comment>
<name>A0A4U2Y0U0_9BACL</name>
<proteinExistence type="predicted"/>
<dbReference type="Proteomes" id="UP000307841">
    <property type="component" value="Unassembled WGS sequence"/>
</dbReference>
<evidence type="ECO:0000313" key="2">
    <source>
        <dbReference type="Proteomes" id="UP000307841"/>
    </source>
</evidence>
<organism evidence="1 2">
    <name type="scientific">Brevibacillus antibioticus</name>
    <dbReference type="NCBI Taxonomy" id="2570228"/>
    <lineage>
        <taxon>Bacteria</taxon>
        <taxon>Bacillati</taxon>
        <taxon>Bacillota</taxon>
        <taxon>Bacilli</taxon>
        <taxon>Bacillales</taxon>
        <taxon>Paenibacillaceae</taxon>
        <taxon>Brevibacillus</taxon>
    </lineage>
</organism>
<gene>
    <name evidence="1" type="ORF">E8L90_00020</name>
</gene>
<protein>
    <submittedName>
        <fullName evidence="1">Uncharacterized protein</fullName>
    </submittedName>
</protein>
<keyword evidence="2" id="KW-1185">Reference proteome</keyword>
<dbReference type="AlphaFoldDB" id="A0A4U2Y0U0"/>
<dbReference type="EMBL" id="SZNK01000001">
    <property type="protein sequence ID" value="TKI53968.1"/>
    <property type="molecule type" value="Genomic_DNA"/>
</dbReference>
<sequence>MSTSSSTDENYETSDKGFVHSFRIKDMPLMRASNNRGFFSVKNVSTFFIKVDATACGQQNGHDRFVWKKMLT</sequence>
<evidence type="ECO:0000313" key="1">
    <source>
        <dbReference type="EMBL" id="TKI53968.1"/>
    </source>
</evidence>